<name>A0A8J3LMB7_9ACTN</name>
<dbReference type="Proteomes" id="UP000653674">
    <property type="component" value="Unassembled WGS sequence"/>
</dbReference>
<dbReference type="CDD" id="cd01300">
    <property type="entry name" value="YtcJ_like"/>
    <property type="match status" value="1"/>
</dbReference>
<keyword evidence="3" id="KW-1185">Reference proteome</keyword>
<dbReference type="EMBL" id="BONU01000007">
    <property type="protein sequence ID" value="GIG73138.1"/>
    <property type="molecule type" value="Genomic_DNA"/>
</dbReference>
<sequence length="536" mass="57535">MRADVVLRNGRIVTMADDTPAASAIAIRGDRILAVGSDGDLLRTAHDDTRVIDLGGRTVVPGLIDAHTHLELAAYARHRWTDVRGLSRAEVLGQVREKVAGSAPGTWIVMQGTFGQDFPDRAELDKTAPDNPVAVRWTMHKFQLNSCALELAGIDRTTVAPPGVRIHHGAGGHPTGLIEEGWDLLNWPSPMGDALADEIAETARELFLQHGVTTIHDIAASAAGVGAYTRLAGSPAVLPRIGLAFTAEPGHQPLIRTPEFVRTGLRTGFGGPMLRLSAIKIFVDGGRDGAFRSTGLGSRGDQWGLPTRTPQGLAREITAAVAAGTQVWVHAIGDLAQEMTISAIEQAVRANPGVDHRTRIEHFGNEIYDARSLQRLVRCGGIPAPNPSFLYAEPDDPDRRIPPGVQKYGLRTLLEAGTRPPGNSDTAGAQPRACNPWFTMQRMVERRNQHGTEIDAGQRISVAEALRSFTVDAAVATFLEHDRGSLVPGKLADLAVLNKDPFSVRESELESVTSVLTVVGGRADGGELWNDELART</sequence>
<gene>
    <name evidence="2" type="ORF">Pfl04_15420</name>
</gene>
<dbReference type="InterPro" id="IPR011059">
    <property type="entry name" value="Metal-dep_hydrolase_composite"/>
</dbReference>
<dbReference type="Gene3D" id="3.20.20.140">
    <property type="entry name" value="Metal-dependent hydrolases"/>
    <property type="match status" value="1"/>
</dbReference>
<feature type="domain" description="Amidohydrolase 3" evidence="1">
    <location>
        <begin position="50"/>
        <end position="522"/>
    </location>
</feature>
<dbReference type="RefSeq" id="WP_168071708.1">
    <property type="nucleotide sequence ID" value="NZ_BAAAQJ010000003.1"/>
</dbReference>
<dbReference type="SUPFAM" id="SSF51338">
    <property type="entry name" value="Composite domain of metallo-dependent hydrolases"/>
    <property type="match status" value="1"/>
</dbReference>
<protein>
    <submittedName>
        <fullName evidence="2">Amidohydrolase</fullName>
    </submittedName>
</protein>
<evidence type="ECO:0000259" key="1">
    <source>
        <dbReference type="Pfam" id="PF07969"/>
    </source>
</evidence>
<dbReference type="PANTHER" id="PTHR22642">
    <property type="entry name" value="IMIDAZOLONEPROPIONASE"/>
    <property type="match status" value="1"/>
</dbReference>
<organism evidence="2 3">
    <name type="scientific">Planosporangium flavigriseum</name>
    <dbReference type="NCBI Taxonomy" id="373681"/>
    <lineage>
        <taxon>Bacteria</taxon>
        <taxon>Bacillati</taxon>
        <taxon>Actinomycetota</taxon>
        <taxon>Actinomycetes</taxon>
        <taxon>Micromonosporales</taxon>
        <taxon>Micromonosporaceae</taxon>
        <taxon>Planosporangium</taxon>
    </lineage>
</organism>
<dbReference type="InterPro" id="IPR032466">
    <property type="entry name" value="Metal_Hydrolase"/>
</dbReference>
<proteinExistence type="predicted"/>
<evidence type="ECO:0000313" key="2">
    <source>
        <dbReference type="EMBL" id="GIG73138.1"/>
    </source>
</evidence>
<comment type="caution">
    <text evidence="2">The sequence shown here is derived from an EMBL/GenBank/DDBJ whole genome shotgun (WGS) entry which is preliminary data.</text>
</comment>
<dbReference type="Pfam" id="PF07969">
    <property type="entry name" value="Amidohydro_3"/>
    <property type="match status" value="1"/>
</dbReference>
<dbReference type="InterPro" id="IPR013108">
    <property type="entry name" value="Amidohydro_3"/>
</dbReference>
<dbReference type="Gene3D" id="2.30.40.10">
    <property type="entry name" value="Urease, subunit C, domain 1"/>
    <property type="match status" value="1"/>
</dbReference>
<accession>A0A8J3LMB7</accession>
<evidence type="ECO:0000313" key="3">
    <source>
        <dbReference type="Proteomes" id="UP000653674"/>
    </source>
</evidence>
<dbReference type="AlphaFoldDB" id="A0A8J3LMB7"/>
<dbReference type="InterPro" id="IPR033932">
    <property type="entry name" value="YtcJ-like"/>
</dbReference>
<dbReference type="Gene3D" id="3.10.310.70">
    <property type="match status" value="1"/>
</dbReference>
<dbReference type="PANTHER" id="PTHR22642:SF2">
    <property type="entry name" value="PROTEIN LONG AFTER FAR-RED 3"/>
    <property type="match status" value="1"/>
</dbReference>
<reference evidence="2" key="1">
    <citation type="submission" date="2021-01" db="EMBL/GenBank/DDBJ databases">
        <title>Whole genome shotgun sequence of Planosporangium flavigriseum NBRC 105377.</title>
        <authorList>
            <person name="Komaki H."/>
            <person name="Tamura T."/>
        </authorList>
    </citation>
    <scope>NUCLEOTIDE SEQUENCE</scope>
    <source>
        <strain evidence="2">NBRC 105377</strain>
    </source>
</reference>
<dbReference type="SUPFAM" id="SSF51556">
    <property type="entry name" value="Metallo-dependent hydrolases"/>
    <property type="match status" value="1"/>
</dbReference>
<dbReference type="GO" id="GO:0016810">
    <property type="term" value="F:hydrolase activity, acting on carbon-nitrogen (but not peptide) bonds"/>
    <property type="evidence" value="ECO:0007669"/>
    <property type="project" value="InterPro"/>
</dbReference>